<dbReference type="Gene3D" id="3.20.20.30">
    <property type="entry name" value="Luciferase-like domain"/>
    <property type="match status" value="1"/>
</dbReference>
<dbReference type="GO" id="GO:0005829">
    <property type="term" value="C:cytosol"/>
    <property type="evidence" value="ECO:0007669"/>
    <property type="project" value="TreeGrafter"/>
</dbReference>
<name>A0A1J4NSX2_9ACTN</name>
<dbReference type="InterPro" id="IPR011251">
    <property type="entry name" value="Luciferase-like_dom"/>
</dbReference>
<dbReference type="RefSeq" id="WP_046591026.1">
    <property type="nucleotide sequence ID" value="NZ_LAVA02000083.1"/>
</dbReference>
<dbReference type="EMBL" id="LAVA02000083">
    <property type="protein sequence ID" value="OIJ64325.1"/>
    <property type="molecule type" value="Genomic_DNA"/>
</dbReference>
<dbReference type="InterPro" id="IPR050766">
    <property type="entry name" value="Bact_Lucif_Oxidored"/>
</dbReference>
<feature type="compositionally biased region" description="Low complexity" evidence="2">
    <location>
        <begin position="328"/>
        <end position="339"/>
    </location>
</feature>
<dbReference type="Proteomes" id="UP000034196">
    <property type="component" value="Unassembled WGS sequence"/>
</dbReference>
<protein>
    <recommendedName>
        <fullName evidence="3">Luciferase-like domain-containing protein</fullName>
    </recommendedName>
</protein>
<dbReference type="GO" id="GO:0016705">
    <property type="term" value="F:oxidoreductase activity, acting on paired donors, with incorporation or reduction of molecular oxygen"/>
    <property type="evidence" value="ECO:0007669"/>
    <property type="project" value="InterPro"/>
</dbReference>
<sequence>MVPLSVLDVALVAPGGTARQALHDVVGTARAADTLGYHRFWVAEHHNSPRCAGSSPAVLISHIAARTQRIRVGSGGVMLTNHAPLTVAEQFAVLQCLHDDRIDLGVGRATGGVDSGTLLDRALRRPPQARAEFPQLVDELLGFLHGHWPAGHGFQDLELSPTVTVPPVVHVLGTSENGARVAAARGLPFTYGAHLGPRSRPAALDRYRSAFTPGFAGTRPRVIASVNVQCAGTDAEAERLALDTTTARFRQKHTATSAAPLSEARERYLVDRMLDDLQLVRGGPATVADGLIRLAATLGADELMLVPYDITAEGRVRTLRLTAQAWHGAGAASSRPGRGVLTGRPPR</sequence>
<dbReference type="PANTHER" id="PTHR30137:SF6">
    <property type="entry name" value="LUCIFERASE-LIKE MONOOXYGENASE"/>
    <property type="match status" value="1"/>
</dbReference>
<gene>
    <name evidence="4" type="ORF">WN71_029690</name>
</gene>
<dbReference type="STRING" id="1428628.WN71_029690"/>
<comment type="similarity">
    <text evidence="1">To bacterial alkanal monooxygenase alpha and beta chains.</text>
</comment>
<evidence type="ECO:0000256" key="1">
    <source>
        <dbReference type="ARBA" id="ARBA00007789"/>
    </source>
</evidence>
<evidence type="ECO:0000259" key="3">
    <source>
        <dbReference type="Pfam" id="PF00296"/>
    </source>
</evidence>
<dbReference type="SUPFAM" id="SSF51679">
    <property type="entry name" value="Bacterial luciferase-like"/>
    <property type="match status" value="1"/>
</dbReference>
<feature type="domain" description="Luciferase-like" evidence="3">
    <location>
        <begin position="11"/>
        <end position="300"/>
    </location>
</feature>
<evidence type="ECO:0000256" key="2">
    <source>
        <dbReference type="SAM" id="MobiDB-lite"/>
    </source>
</evidence>
<accession>A0A1J4NSX2</accession>
<dbReference type="InterPro" id="IPR019949">
    <property type="entry name" value="CmoO-like"/>
</dbReference>
<keyword evidence="5" id="KW-1185">Reference proteome</keyword>
<organism evidence="4 5">
    <name type="scientific">Streptomyces mangrovisoli</name>
    <dbReference type="NCBI Taxonomy" id="1428628"/>
    <lineage>
        <taxon>Bacteria</taxon>
        <taxon>Bacillati</taxon>
        <taxon>Actinomycetota</taxon>
        <taxon>Actinomycetes</taxon>
        <taxon>Kitasatosporales</taxon>
        <taxon>Streptomycetaceae</taxon>
        <taxon>Streptomyces</taxon>
    </lineage>
</organism>
<dbReference type="Pfam" id="PF00296">
    <property type="entry name" value="Bac_luciferase"/>
    <property type="match status" value="1"/>
</dbReference>
<reference evidence="4" key="1">
    <citation type="submission" date="2016-10" db="EMBL/GenBank/DDBJ databases">
        <title>Genome sequence of Streptomyces mangrovisoli MUSC 149.</title>
        <authorList>
            <person name="Lee L.-H."/>
            <person name="Ser H.-L."/>
        </authorList>
    </citation>
    <scope>NUCLEOTIDE SEQUENCE [LARGE SCALE GENOMIC DNA]</scope>
    <source>
        <strain evidence="4">MUSC 149</strain>
    </source>
</reference>
<dbReference type="OrthoDB" id="4218627at2"/>
<dbReference type="AlphaFoldDB" id="A0A1J4NSX2"/>
<dbReference type="InterPro" id="IPR036661">
    <property type="entry name" value="Luciferase-like_sf"/>
</dbReference>
<feature type="region of interest" description="Disordered" evidence="2">
    <location>
        <begin position="328"/>
        <end position="347"/>
    </location>
</feature>
<comment type="caution">
    <text evidence="4">The sequence shown here is derived from an EMBL/GenBank/DDBJ whole genome shotgun (WGS) entry which is preliminary data.</text>
</comment>
<dbReference type="NCBIfam" id="TIGR03558">
    <property type="entry name" value="oxido_grp_1"/>
    <property type="match status" value="1"/>
</dbReference>
<evidence type="ECO:0000313" key="4">
    <source>
        <dbReference type="EMBL" id="OIJ64325.1"/>
    </source>
</evidence>
<dbReference type="PANTHER" id="PTHR30137">
    <property type="entry name" value="LUCIFERASE-LIKE MONOOXYGENASE"/>
    <property type="match status" value="1"/>
</dbReference>
<evidence type="ECO:0000313" key="5">
    <source>
        <dbReference type="Proteomes" id="UP000034196"/>
    </source>
</evidence>
<proteinExistence type="predicted"/>